<name>A0ABU4K1I7_9ACTN</name>
<sequence>MRWDDIHIAGLGTHLPAPASAERARDEGRYPADEFEENQLVSALESDDLGAVDMAVAAGRQAMARSAVAADDIALVLHASMYHQGEDFWTPASYVQRHTVAGTAPAIHIDHASNSGMAALELGASWLNGRDGAAAALLTTGDRYAPPGFDRWHSDSGQVFADGATALVLNRGAGFARLVASNSTSDPELEDAYRDVDRGFTPVPHADGKPLDLRGRKRRYMKRVGHDFVVERLVKGLLANTERTFAEADTSMDQIARVVVPNVGRELLEWEFLAPYKIDVNRTVWDWGRHTCHIGGGDQFAGLTYLLESGQLRRGDQVLVVGVGVGFSWTTAVVTVDEVPDWSGPDAGTLRVLDAA</sequence>
<comment type="caution">
    <text evidence="4">The sequence shown here is derived from an EMBL/GenBank/DDBJ whole genome shotgun (WGS) entry which is preliminary data.</text>
</comment>
<dbReference type="InterPro" id="IPR013747">
    <property type="entry name" value="ACP_syn_III_C"/>
</dbReference>
<dbReference type="Gene3D" id="3.40.47.10">
    <property type="match status" value="2"/>
</dbReference>
<dbReference type="PANTHER" id="PTHR34069:SF2">
    <property type="entry name" value="BETA-KETOACYL-[ACYL-CARRIER-PROTEIN] SYNTHASE III"/>
    <property type="match status" value="1"/>
</dbReference>
<evidence type="ECO:0000256" key="2">
    <source>
        <dbReference type="ARBA" id="ARBA00023315"/>
    </source>
</evidence>
<dbReference type="CDD" id="cd00827">
    <property type="entry name" value="init_cond_enzymes"/>
    <property type="match status" value="1"/>
</dbReference>
<dbReference type="EMBL" id="JAWJZF010000237">
    <property type="protein sequence ID" value="MDX2291615.1"/>
    <property type="molecule type" value="Genomic_DNA"/>
</dbReference>
<evidence type="ECO:0000256" key="1">
    <source>
        <dbReference type="ARBA" id="ARBA00022679"/>
    </source>
</evidence>
<feature type="domain" description="Beta-ketoacyl-[acyl-carrier-protein] synthase III C-terminal" evidence="3">
    <location>
        <begin position="246"/>
        <end position="335"/>
    </location>
</feature>
<accession>A0ABU4K1I7</accession>
<organism evidence="4 5">
    <name type="scientific">Streptomyces roseolus</name>
    <dbReference type="NCBI Taxonomy" id="67358"/>
    <lineage>
        <taxon>Bacteria</taxon>
        <taxon>Bacillati</taxon>
        <taxon>Actinomycetota</taxon>
        <taxon>Actinomycetes</taxon>
        <taxon>Kitasatosporales</taxon>
        <taxon>Streptomycetaceae</taxon>
        <taxon>Streptomyces</taxon>
    </lineage>
</organism>
<dbReference type="RefSeq" id="WP_319008160.1">
    <property type="nucleotide sequence ID" value="NZ_JAWJZF010000237.1"/>
</dbReference>
<reference evidence="4 5" key="1">
    <citation type="submission" date="2023-10" db="EMBL/GenBank/DDBJ databases">
        <authorList>
            <person name="Wang X.X."/>
        </authorList>
    </citation>
    <scope>NUCLEOTIDE SEQUENCE [LARGE SCALE GENOMIC DNA]</scope>
    <source>
        <strain evidence="4 5">NBRC 12816</strain>
    </source>
</reference>
<evidence type="ECO:0000259" key="3">
    <source>
        <dbReference type="Pfam" id="PF08541"/>
    </source>
</evidence>
<keyword evidence="5" id="KW-1185">Reference proteome</keyword>
<protein>
    <submittedName>
        <fullName evidence="4">Ketoacyl-ACP synthase III family protein</fullName>
    </submittedName>
</protein>
<dbReference type="Pfam" id="PF08541">
    <property type="entry name" value="ACP_syn_III_C"/>
    <property type="match status" value="1"/>
</dbReference>
<dbReference type="PANTHER" id="PTHR34069">
    <property type="entry name" value="3-OXOACYL-[ACYL-CARRIER-PROTEIN] SYNTHASE 3"/>
    <property type="match status" value="1"/>
</dbReference>
<evidence type="ECO:0000313" key="5">
    <source>
        <dbReference type="Proteomes" id="UP001278571"/>
    </source>
</evidence>
<dbReference type="InterPro" id="IPR016039">
    <property type="entry name" value="Thiolase-like"/>
</dbReference>
<keyword evidence="1" id="KW-0808">Transferase</keyword>
<keyword evidence="2" id="KW-0012">Acyltransferase</keyword>
<proteinExistence type="predicted"/>
<evidence type="ECO:0000313" key="4">
    <source>
        <dbReference type="EMBL" id="MDX2291615.1"/>
    </source>
</evidence>
<dbReference type="SUPFAM" id="SSF53901">
    <property type="entry name" value="Thiolase-like"/>
    <property type="match status" value="1"/>
</dbReference>
<gene>
    <name evidence="4" type="ORF">R2363_05435</name>
</gene>
<dbReference type="Proteomes" id="UP001278571">
    <property type="component" value="Unassembled WGS sequence"/>
</dbReference>